<dbReference type="AlphaFoldDB" id="A0A5J4T3M0"/>
<proteinExistence type="predicted"/>
<accession>A0A5J4T3M0</accession>
<dbReference type="Proteomes" id="UP000324800">
    <property type="component" value="Unassembled WGS sequence"/>
</dbReference>
<organism evidence="1 2">
    <name type="scientific">Streblomastix strix</name>
    <dbReference type="NCBI Taxonomy" id="222440"/>
    <lineage>
        <taxon>Eukaryota</taxon>
        <taxon>Metamonada</taxon>
        <taxon>Preaxostyla</taxon>
        <taxon>Oxymonadida</taxon>
        <taxon>Streblomastigidae</taxon>
        <taxon>Streblomastix</taxon>
    </lineage>
</organism>
<dbReference type="OrthoDB" id="423283at2759"/>
<gene>
    <name evidence="1" type="ORF">EZS28_051765</name>
</gene>
<name>A0A5J4T3M0_9EUKA</name>
<sequence length="48" mass="5329">MPSLHDFVQKAIAGIAQDGQGFAKFFEITVDRQEIVESSFIAIMKADQ</sequence>
<feature type="non-terminal residue" evidence="1">
    <location>
        <position position="48"/>
    </location>
</feature>
<evidence type="ECO:0000313" key="2">
    <source>
        <dbReference type="Proteomes" id="UP000324800"/>
    </source>
</evidence>
<dbReference type="EMBL" id="SNRW01039450">
    <property type="protein sequence ID" value="KAA6352708.1"/>
    <property type="molecule type" value="Genomic_DNA"/>
</dbReference>
<reference evidence="1 2" key="1">
    <citation type="submission" date="2019-03" db="EMBL/GenBank/DDBJ databases">
        <title>Single cell metagenomics reveals metabolic interactions within the superorganism composed of flagellate Streblomastix strix and complex community of Bacteroidetes bacteria on its surface.</title>
        <authorList>
            <person name="Treitli S.C."/>
            <person name="Kolisko M."/>
            <person name="Husnik F."/>
            <person name="Keeling P."/>
            <person name="Hampl V."/>
        </authorList>
    </citation>
    <scope>NUCLEOTIDE SEQUENCE [LARGE SCALE GENOMIC DNA]</scope>
    <source>
        <strain evidence="1">ST1C</strain>
    </source>
</reference>
<evidence type="ECO:0000313" key="1">
    <source>
        <dbReference type="EMBL" id="KAA6352708.1"/>
    </source>
</evidence>
<protein>
    <submittedName>
        <fullName evidence="1">Uncharacterized protein</fullName>
    </submittedName>
</protein>
<comment type="caution">
    <text evidence="1">The sequence shown here is derived from an EMBL/GenBank/DDBJ whole genome shotgun (WGS) entry which is preliminary data.</text>
</comment>